<evidence type="ECO:0000313" key="5">
    <source>
        <dbReference type="Proteomes" id="UP001222932"/>
    </source>
</evidence>
<gene>
    <name evidence="4" type="ORF">CspeluHIS016_0308140</name>
</gene>
<organism evidence="4 5">
    <name type="scientific">Cutaneotrichosporon spelunceum</name>
    <dbReference type="NCBI Taxonomy" id="1672016"/>
    <lineage>
        <taxon>Eukaryota</taxon>
        <taxon>Fungi</taxon>
        <taxon>Dikarya</taxon>
        <taxon>Basidiomycota</taxon>
        <taxon>Agaricomycotina</taxon>
        <taxon>Tremellomycetes</taxon>
        <taxon>Trichosporonales</taxon>
        <taxon>Trichosporonaceae</taxon>
        <taxon>Cutaneotrichosporon</taxon>
    </lineage>
</organism>
<dbReference type="Pfam" id="PF11001">
    <property type="entry name" value="AFUB_07903_YDR124W_hel"/>
    <property type="match status" value="1"/>
</dbReference>
<dbReference type="InterPro" id="IPR047092">
    <property type="entry name" value="AFUB_07903/YDR124W-like_hel"/>
</dbReference>
<evidence type="ECO:0000313" key="4">
    <source>
        <dbReference type="EMBL" id="GMK56974.1"/>
    </source>
</evidence>
<dbReference type="PANTHER" id="PTHR36102:SF1">
    <property type="entry name" value="YDR124W-LIKE HELICAL BUNDLE DOMAIN-CONTAINING PROTEIN"/>
    <property type="match status" value="1"/>
</dbReference>
<evidence type="ECO:0000256" key="2">
    <source>
        <dbReference type="SAM" id="Phobius"/>
    </source>
</evidence>
<reference evidence="4" key="1">
    <citation type="journal article" date="2023" name="BMC Genomics">
        <title>Chromosome-level genome assemblies of Cutaneotrichosporon spp. (Trichosporonales, Basidiomycota) reveal imbalanced evolution between nucleotide sequences and chromosome synteny.</title>
        <authorList>
            <person name="Kobayashi Y."/>
            <person name="Kayamori A."/>
            <person name="Aoki K."/>
            <person name="Shiwa Y."/>
            <person name="Matsutani M."/>
            <person name="Fujita N."/>
            <person name="Sugita T."/>
            <person name="Iwasaki W."/>
            <person name="Tanaka N."/>
            <person name="Takashima M."/>
        </authorList>
    </citation>
    <scope>NUCLEOTIDE SEQUENCE</scope>
    <source>
        <strain evidence="4">HIS016</strain>
    </source>
</reference>
<dbReference type="Proteomes" id="UP001222932">
    <property type="component" value="Unassembled WGS sequence"/>
</dbReference>
<evidence type="ECO:0000256" key="1">
    <source>
        <dbReference type="SAM" id="MobiDB-lite"/>
    </source>
</evidence>
<keyword evidence="5" id="KW-1185">Reference proteome</keyword>
<evidence type="ECO:0000259" key="3">
    <source>
        <dbReference type="Pfam" id="PF11001"/>
    </source>
</evidence>
<dbReference type="EMBL" id="BTCM01000003">
    <property type="protein sequence ID" value="GMK56974.1"/>
    <property type="molecule type" value="Genomic_DNA"/>
</dbReference>
<feature type="compositionally biased region" description="Low complexity" evidence="1">
    <location>
        <begin position="594"/>
        <end position="607"/>
    </location>
</feature>
<keyword evidence="2" id="KW-1133">Transmembrane helix</keyword>
<feature type="region of interest" description="Disordered" evidence="1">
    <location>
        <begin position="577"/>
        <end position="607"/>
    </location>
</feature>
<reference evidence="4" key="2">
    <citation type="submission" date="2023-06" db="EMBL/GenBank/DDBJ databases">
        <authorList>
            <person name="Kobayashi Y."/>
            <person name="Kayamori A."/>
            <person name="Aoki K."/>
            <person name="Shiwa Y."/>
            <person name="Fujita N."/>
            <person name="Sugita T."/>
            <person name="Iwasaki W."/>
            <person name="Tanaka N."/>
            <person name="Takashima M."/>
        </authorList>
    </citation>
    <scope>NUCLEOTIDE SEQUENCE</scope>
    <source>
        <strain evidence="4">HIS016</strain>
    </source>
</reference>
<feature type="region of interest" description="Disordered" evidence="1">
    <location>
        <begin position="180"/>
        <end position="221"/>
    </location>
</feature>
<keyword evidence="2" id="KW-0812">Transmembrane</keyword>
<dbReference type="AlphaFoldDB" id="A0AAD3TUZ5"/>
<keyword evidence="2" id="KW-0472">Membrane</keyword>
<comment type="caution">
    <text evidence="4">The sequence shown here is derived from an EMBL/GenBank/DDBJ whole genome shotgun (WGS) entry which is preliminary data.</text>
</comment>
<accession>A0AAD3TUZ5</accession>
<sequence>MILSVLAPHCPPKPTTVTLFNTSLLPCSSFSVSRPPLLFLLLLLVLLFLLLPLLRKPLLLFYQPLFPYILPTHTPSTLKMPRIPSREEPYHSVAKCNRHWKTKREFVTKAANKASHVDGSHYLLVCVTPKGNIEVHASEHFFDDASQTRIDGVVNWDVLRRRATMIQTKNEERWSEIERQEKRFGVEGEDAEEDAADDDDVASSKGARSHRGSTVDFDPSLMDPASVEAAAAAQGRHTPAPGQHVFSAAKTSPMRPIAALTINPMMLESVYVERFTHLGQTVCANILKAWIKVVEPKKQTKYPYKNKRGDEGKAPPWWPVGMRHIEPDHLHKEERPRLLASIIQQASRPRAEGSAAIAAATAPDLRELTISRLHFATAEISSSIPPRQHYELRQIYLIAKEVRKANEDKVREQRARGIKTEDRNAHLWTEITVEFFEKPPVGSTIPTAKRNYDATGMGLAFDPMADNKENVDFERHIKRGKHMMSPLHDLHHTQVATPLAAHHNVYAVPNYGVEPHTPHTPYGGGWTVAPITIPPVQAVTPTSAPPTAHLVGTGHQAQQQQAYYRAAMATEISHSYPASNASYTPPQSQQTLHPSSAPGPASAGTTPAYGSTQSYSYHLNYSSSAPAASATLYTAGSTPPGYGAYGPYEQQAFVNDIAGLSA</sequence>
<feature type="compositionally biased region" description="Polar residues" evidence="1">
    <location>
        <begin position="577"/>
        <end position="593"/>
    </location>
</feature>
<name>A0AAD3TUZ5_9TREE</name>
<dbReference type="PANTHER" id="PTHR36102">
    <property type="entry name" value="CHROMOSOME 10, WHOLE GENOME SHOTGUN SEQUENCE"/>
    <property type="match status" value="1"/>
</dbReference>
<protein>
    <recommendedName>
        <fullName evidence="3">Subtelomeric hrmA-associated cluster protein AFUB-079030/YDR124W-like helical bundle domain-containing protein</fullName>
    </recommendedName>
</protein>
<feature type="domain" description="Subtelomeric hrmA-associated cluster protein AFUB-079030/YDR124W-like helical bundle" evidence="3">
    <location>
        <begin position="266"/>
        <end position="400"/>
    </location>
</feature>
<dbReference type="InterPro" id="IPR021264">
    <property type="entry name" value="AFUB_079030/YDR124W-like"/>
</dbReference>
<proteinExistence type="predicted"/>
<feature type="transmembrane region" description="Helical" evidence="2">
    <location>
        <begin position="37"/>
        <end position="54"/>
    </location>
</feature>
<feature type="compositionally biased region" description="Acidic residues" evidence="1">
    <location>
        <begin position="187"/>
        <end position="201"/>
    </location>
</feature>